<evidence type="ECO:0000313" key="7">
    <source>
        <dbReference type="EMBL" id="QDR79890.1"/>
    </source>
</evidence>
<gene>
    <name evidence="7" type="primary">ecfT_4</name>
    <name evidence="7" type="ORF">SPTER_11920</name>
</gene>
<dbReference type="PANTHER" id="PTHR34857:SF2">
    <property type="entry name" value="SLL0384 PROTEIN"/>
    <property type="match status" value="1"/>
</dbReference>
<evidence type="ECO:0000256" key="4">
    <source>
        <dbReference type="ARBA" id="ARBA00022989"/>
    </source>
</evidence>
<comment type="subcellular location">
    <subcellularLocation>
        <location evidence="1">Membrane</location>
        <topology evidence="1">Multi-pass membrane protein</topology>
    </subcellularLocation>
</comment>
<protein>
    <submittedName>
        <fullName evidence="7">Energy-coupling factor transporter transmembrane protein EcfT</fullName>
    </submittedName>
</protein>
<dbReference type="EMBL" id="CP036259">
    <property type="protein sequence ID" value="QDR79890.1"/>
    <property type="molecule type" value="Genomic_DNA"/>
</dbReference>
<dbReference type="OrthoDB" id="3730291at2"/>
<dbReference type="AlphaFoldDB" id="A0A517DRB3"/>
<accession>A0A517DRB3</accession>
<name>A0A517DRB3_9FIRM</name>
<dbReference type="Proteomes" id="UP000320776">
    <property type="component" value="Chromosome"/>
</dbReference>
<evidence type="ECO:0000256" key="3">
    <source>
        <dbReference type="ARBA" id="ARBA00022692"/>
    </source>
</evidence>
<feature type="transmembrane region" description="Helical" evidence="6">
    <location>
        <begin position="105"/>
        <end position="123"/>
    </location>
</feature>
<feature type="transmembrane region" description="Helical" evidence="6">
    <location>
        <begin position="39"/>
        <end position="72"/>
    </location>
</feature>
<evidence type="ECO:0000256" key="2">
    <source>
        <dbReference type="ARBA" id="ARBA00022475"/>
    </source>
</evidence>
<proteinExistence type="predicted"/>
<feature type="transmembrane region" description="Helical" evidence="6">
    <location>
        <begin position="235"/>
        <end position="255"/>
    </location>
</feature>
<keyword evidence="4 6" id="KW-1133">Transmembrane helix</keyword>
<evidence type="ECO:0000256" key="5">
    <source>
        <dbReference type="ARBA" id="ARBA00023136"/>
    </source>
</evidence>
<evidence type="ECO:0000256" key="1">
    <source>
        <dbReference type="ARBA" id="ARBA00004141"/>
    </source>
</evidence>
<dbReference type="InterPro" id="IPR003339">
    <property type="entry name" value="ABC/ECF_trnsptr_transmembrane"/>
</dbReference>
<dbReference type="PANTHER" id="PTHR34857">
    <property type="entry name" value="SLL0384 PROTEIN"/>
    <property type="match status" value="1"/>
</dbReference>
<dbReference type="GO" id="GO:0005886">
    <property type="term" value="C:plasma membrane"/>
    <property type="evidence" value="ECO:0007669"/>
    <property type="project" value="UniProtKB-ARBA"/>
</dbReference>
<organism evidence="7 8">
    <name type="scientific">Sporomusa termitida</name>
    <dbReference type="NCBI Taxonomy" id="2377"/>
    <lineage>
        <taxon>Bacteria</taxon>
        <taxon>Bacillati</taxon>
        <taxon>Bacillota</taxon>
        <taxon>Negativicutes</taxon>
        <taxon>Selenomonadales</taxon>
        <taxon>Sporomusaceae</taxon>
        <taxon>Sporomusa</taxon>
    </lineage>
</organism>
<keyword evidence="5 6" id="KW-0472">Membrane</keyword>
<sequence length="270" mass="30038">MKMVVKQEAAGQCWEDKTDSLLIGKTSRGLRDMDPRMKILMSLAFSTMLFFTAQKMTMLLSLIVAFAILLLAGKGRSSKPFLLAYAFCLIIDTLIGLAGVENIKILLSVFVYSCMKFIPVIMLGHWLVTTVKINDFITAMEQMGFTRAVIIPLAVLLRFLPTVKDELGYILDTMKMRNIELSFKGLLVQPVRMLEYILVPLLLRSVKLADELSAAALTRGIDGTNQRTSLREVRILFADMVIAGCFVAIVAALWYQDSKTAGLSLGWIGL</sequence>
<dbReference type="RefSeq" id="WP_144349476.1">
    <property type="nucleotide sequence ID" value="NZ_CP036259.1"/>
</dbReference>
<feature type="transmembrane region" description="Helical" evidence="6">
    <location>
        <begin position="81"/>
        <end position="99"/>
    </location>
</feature>
<dbReference type="Pfam" id="PF02361">
    <property type="entry name" value="CbiQ"/>
    <property type="match status" value="1"/>
</dbReference>
<dbReference type="CDD" id="cd16914">
    <property type="entry name" value="EcfT"/>
    <property type="match status" value="1"/>
</dbReference>
<keyword evidence="3 6" id="KW-0812">Transmembrane</keyword>
<keyword evidence="2" id="KW-1003">Cell membrane</keyword>
<reference evidence="7 8" key="1">
    <citation type="submission" date="2019-02" db="EMBL/GenBank/DDBJ databases">
        <title>Closed genome of Sporomusa termitida DSM 4440.</title>
        <authorList>
            <person name="Poehlein A."/>
            <person name="Daniel R."/>
        </authorList>
    </citation>
    <scope>NUCLEOTIDE SEQUENCE [LARGE SCALE GENOMIC DNA]</scope>
    <source>
        <strain evidence="7 8">DSM 4440</strain>
    </source>
</reference>
<feature type="transmembrane region" description="Helical" evidence="6">
    <location>
        <begin position="144"/>
        <end position="161"/>
    </location>
</feature>
<dbReference type="KEGG" id="sted:SPTER_11920"/>
<keyword evidence="8" id="KW-1185">Reference proteome</keyword>
<dbReference type="InterPro" id="IPR051611">
    <property type="entry name" value="ECF_transporter_component"/>
</dbReference>
<evidence type="ECO:0000256" key="6">
    <source>
        <dbReference type="SAM" id="Phobius"/>
    </source>
</evidence>
<evidence type="ECO:0000313" key="8">
    <source>
        <dbReference type="Proteomes" id="UP000320776"/>
    </source>
</evidence>